<protein>
    <recommendedName>
        <fullName evidence="4">Xaa-Pro dipeptidyl-peptidase C-terminal domain-containing protein</fullName>
    </recommendedName>
</protein>
<accession>A0A919NP15</accession>
<keyword evidence="6" id="KW-1185">Reference proteome</keyword>
<dbReference type="SUPFAM" id="SSF53474">
    <property type="entry name" value="alpha/beta-Hydrolases"/>
    <property type="match status" value="1"/>
</dbReference>
<dbReference type="InterPro" id="IPR008979">
    <property type="entry name" value="Galactose-bd-like_sf"/>
</dbReference>
<dbReference type="InterPro" id="IPR000383">
    <property type="entry name" value="Xaa-Pro-like_dom"/>
</dbReference>
<gene>
    <name evidence="5" type="ORF">Ate02nite_51200</name>
</gene>
<evidence type="ECO:0000313" key="6">
    <source>
        <dbReference type="Proteomes" id="UP000623608"/>
    </source>
</evidence>
<dbReference type="RefSeq" id="WP_203809848.1">
    <property type="nucleotide sequence ID" value="NZ_BOMY01000034.1"/>
</dbReference>
<evidence type="ECO:0000259" key="4">
    <source>
        <dbReference type="SMART" id="SM00939"/>
    </source>
</evidence>
<evidence type="ECO:0000313" key="5">
    <source>
        <dbReference type="EMBL" id="GIF22390.1"/>
    </source>
</evidence>
<dbReference type="Pfam" id="PF08530">
    <property type="entry name" value="PepX_C"/>
    <property type="match status" value="1"/>
</dbReference>
<dbReference type="PANTHER" id="PTHR22946">
    <property type="entry name" value="DIENELACTONE HYDROLASE DOMAIN-CONTAINING PROTEIN-RELATED"/>
    <property type="match status" value="1"/>
</dbReference>
<dbReference type="Gene3D" id="2.60.120.260">
    <property type="entry name" value="Galactose-binding domain-like"/>
    <property type="match status" value="1"/>
</dbReference>
<comment type="similarity">
    <text evidence="1">Belongs to the AB hydrolase superfamily.</text>
</comment>
<dbReference type="Proteomes" id="UP000623608">
    <property type="component" value="Unassembled WGS sequence"/>
</dbReference>
<dbReference type="InterPro" id="IPR050261">
    <property type="entry name" value="FrsA_esterase"/>
</dbReference>
<evidence type="ECO:0000256" key="3">
    <source>
        <dbReference type="SAM" id="SignalP"/>
    </source>
</evidence>
<proteinExistence type="inferred from homology"/>
<dbReference type="GO" id="GO:0052689">
    <property type="term" value="F:carboxylic ester hydrolase activity"/>
    <property type="evidence" value="ECO:0007669"/>
    <property type="project" value="UniProtKB-ARBA"/>
</dbReference>
<feature type="domain" description="Xaa-Pro dipeptidyl-peptidase C-terminal" evidence="4">
    <location>
        <begin position="296"/>
        <end position="520"/>
    </location>
</feature>
<dbReference type="InterPro" id="IPR029058">
    <property type="entry name" value="AB_hydrolase_fold"/>
</dbReference>
<dbReference type="AlphaFoldDB" id="A0A919NP15"/>
<dbReference type="PANTHER" id="PTHR22946:SF9">
    <property type="entry name" value="POLYKETIDE TRANSFERASE AF380"/>
    <property type="match status" value="1"/>
</dbReference>
<name>A0A919NP15_9ACTN</name>
<reference evidence="5" key="1">
    <citation type="submission" date="2021-01" db="EMBL/GenBank/DDBJ databases">
        <title>Whole genome shotgun sequence of Actinoplanes tereljensis NBRC 105297.</title>
        <authorList>
            <person name="Komaki H."/>
            <person name="Tamura T."/>
        </authorList>
    </citation>
    <scope>NUCLEOTIDE SEQUENCE</scope>
    <source>
        <strain evidence="5">NBRC 105297</strain>
    </source>
</reference>
<comment type="caution">
    <text evidence="5">The sequence shown here is derived from an EMBL/GenBank/DDBJ whole genome shotgun (WGS) entry which is preliminary data.</text>
</comment>
<organism evidence="5 6">
    <name type="scientific">Paractinoplanes tereljensis</name>
    <dbReference type="NCBI Taxonomy" id="571912"/>
    <lineage>
        <taxon>Bacteria</taxon>
        <taxon>Bacillati</taxon>
        <taxon>Actinomycetota</taxon>
        <taxon>Actinomycetes</taxon>
        <taxon>Micromonosporales</taxon>
        <taxon>Micromonosporaceae</taxon>
        <taxon>Paractinoplanes</taxon>
    </lineage>
</organism>
<dbReference type="SMART" id="SM00939">
    <property type="entry name" value="PepX_C"/>
    <property type="match status" value="1"/>
</dbReference>
<dbReference type="EMBL" id="BOMY01000034">
    <property type="protein sequence ID" value="GIF22390.1"/>
    <property type="molecule type" value="Genomic_DNA"/>
</dbReference>
<sequence length="521" mass="55025">MVPRRSTLFAVLSVLAATVLIGAAPGPAAAAATTTTRFVDIPGDGVTLKANVVAPAATGSYPAVVFPSSWGLNDIEYLAQAQSMAADGYVVVSYTPRGWWASGGEIDTAGPKDMADLSKVLDWTIANTPADPARLGAAGVSYGAGISLLGAAFDKRIRAVAMLSGWTDLVYSLYSDQTRHLQSSGLLSLAAQLVGKPSAELSTMLGDFMANRNVPKVMEWAKVRSPATYLDQINANAPAVLIQNAWGDTFFPPNQLADFYGKLSTPKRLELRPGDHAIAELTGILGLPNDVWTSTTGWFDRYLKGDTGGTKPGQVYLKPDNAAAETWSAWSAQTTSTKRYGLGEIRWYDGTGLLGGSPSTGWSKSLPNDYDTVANGGVVLLTNGISAFTGRRPTIWLPFVDRNRAGVWAAERPSTALKVRGIPKVHLNLTGTAATGSLVAYLYDLDSVGNADLLTHAPVNWQSTTTGSRSIDLSLSAVNYDVPAGHSLTLVVDTVDPLYYDANSGGTTTITGGSYLDLPVK</sequence>
<dbReference type="GO" id="GO:0008239">
    <property type="term" value="F:dipeptidyl-peptidase activity"/>
    <property type="evidence" value="ECO:0007669"/>
    <property type="project" value="InterPro"/>
</dbReference>
<keyword evidence="3" id="KW-0732">Signal</keyword>
<evidence type="ECO:0000256" key="1">
    <source>
        <dbReference type="ARBA" id="ARBA00008645"/>
    </source>
</evidence>
<dbReference type="InterPro" id="IPR013736">
    <property type="entry name" value="Xaa-Pro_dipept_C"/>
</dbReference>
<dbReference type="Pfam" id="PF02129">
    <property type="entry name" value="Peptidase_S15"/>
    <property type="match status" value="1"/>
</dbReference>
<feature type="chain" id="PRO_5036720039" description="Xaa-Pro dipeptidyl-peptidase C-terminal domain-containing protein" evidence="3">
    <location>
        <begin position="31"/>
        <end position="521"/>
    </location>
</feature>
<feature type="signal peptide" evidence="3">
    <location>
        <begin position="1"/>
        <end position="30"/>
    </location>
</feature>
<evidence type="ECO:0000256" key="2">
    <source>
        <dbReference type="ARBA" id="ARBA00022801"/>
    </source>
</evidence>
<keyword evidence="2" id="KW-0378">Hydrolase</keyword>
<dbReference type="SUPFAM" id="SSF49785">
    <property type="entry name" value="Galactose-binding domain-like"/>
    <property type="match status" value="1"/>
</dbReference>
<dbReference type="Gene3D" id="3.40.50.1820">
    <property type="entry name" value="alpha/beta hydrolase"/>
    <property type="match status" value="1"/>
</dbReference>